<dbReference type="Pfam" id="PF01128">
    <property type="entry name" value="IspD"/>
    <property type="match status" value="1"/>
</dbReference>
<dbReference type="AlphaFoldDB" id="A0A9D1SE59"/>
<dbReference type="Proteomes" id="UP000824109">
    <property type="component" value="Unassembled WGS sequence"/>
</dbReference>
<reference evidence="5" key="1">
    <citation type="submission" date="2020-10" db="EMBL/GenBank/DDBJ databases">
        <authorList>
            <person name="Gilroy R."/>
        </authorList>
    </citation>
    <scope>NUCLEOTIDE SEQUENCE</scope>
    <source>
        <strain evidence="5">USAMLcec3-3695</strain>
    </source>
</reference>
<dbReference type="FunFam" id="3.90.550.10:FF:000003">
    <property type="entry name" value="2-C-methyl-D-erythritol 4-phosphate cytidylyltransferase"/>
    <property type="match status" value="1"/>
</dbReference>
<dbReference type="GO" id="GO:0019288">
    <property type="term" value="P:isopentenyl diphosphate biosynthetic process, methylerythritol 4-phosphate pathway"/>
    <property type="evidence" value="ECO:0007669"/>
    <property type="project" value="UniProtKB-UniRule"/>
</dbReference>
<reference evidence="5" key="2">
    <citation type="journal article" date="2021" name="PeerJ">
        <title>Extensive microbial diversity within the chicken gut microbiome revealed by metagenomics and culture.</title>
        <authorList>
            <person name="Gilroy R."/>
            <person name="Ravi A."/>
            <person name="Getino M."/>
            <person name="Pursley I."/>
            <person name="Horton D.L."/>
            <person name="Alikhan N.F."/>
            <person name="Baker D."/>
            <person name="Gharbi K."/>
            <person name="Hall N."/>
            <person name="Watson M."/>
            <person name="Adriaenssens E.M."/>
            <person name="Foster-Nyarko E."/>
            <person name="Jarju S."/>
            <person name="Secka A."/>
            <person name="Antonio M."/>
            <person name="Oren A."/>
            <person name="Chaudhuri R.R."/>
            <person name="La Ragione R."/>
            <person name="Hildebrand F."/>
            <person name="Pallen M.J."/>
        </authorList>
    </citation>
    <scope>NUCLEOTIDE SEQUENCE</scope>
    <source>
        <strain evidence="5">USAMLcec3-3695</strain>
    </source>
</reference>
<dbReference type="InterPro" id="IPR050088">
    <property type="entry name" value="IspD/TarI_cytidylyltransf_bact"/>
</dbReference>
<comment type="catalytic activity">
    <reaction evidence="4">
        <text>2-C-methyl-D-erythritol 4-phosphate + CTP + H(+) = 4-CDP-2-C-methyl-D-erythritol + diphosphate</text>
        <dbReference type="Rhea" id="RHEA:13429"/>
        <dbReference type="ChEBI" id="CHEBI:15378"/>
        <dbReference type="ChEBI" id="CHEBI:33019"/>
        <dbReference type="ChEBI" id="CHEBI:37563"/>
        <dbReference type="ChEBI" id="CHEBI:57823"/>
        <dbReference type="ChEBI" id="CHEBI:58262"/>
        <dbReference type="EC" id="2.7.7.60"/>
    </reaction>
</comment>
<accession>A0A9D1SE59</accession>
<dbReference type="GO" id="GO:0050518">
    <property type="term" value="F:2-C-methyl-D-erythritol 4-phosphate cytidylyltransferase activity"/>
    <property type="evidence" value="ECO:0007669"/>
    <property type="project" value="UniProtKB-UniRule"/>
</dbReference>
<protein>
    <recommendedName>
        <fullName evidence="4">2-C-methyl-D-erythritol 4-phosphate cytidylyltransferase</fullName>
        <ecNumber evidence="4">2.7.7.60</ecNumber>
    </recommendedName>
    <alternativeName>
        <fullName evidence="4">4-diphosphocytidyl-2C-methyl-D-erythritol synthase</fullName>
    </alternativeName>
    <alternativeName>
        <fullName evidence="4">MEP cytidylyltransferase</fullName>
        <shortName evidence="4">MCT</shortName>
    </alternativeName>
</protein>
<feature type="site" description="Positions MEP for the nucleophilic attack" evidence="4">
    <location>
        <position position="207"/>
    </location>
</feature>
<dbReference type="InterPro" id="IPR001228">
    <property type="entry name" value="IspD"/>
</dbReference>
<dbReference type="InterPro" id="IPR029044">
    <property type="entry name" value="Nucleotide-diphossugar_trans"/>
</dbReference>
<dbReference type="PANTHER" id="PTHR32125">
    <property type="entry name" value="2-C-METHYL-D-ERYTHRITOL 4-PHOSPHATE CYTIDYLYLTRANSFERASE, CHLOROPLASTIC"/>
    <property type="match status" value="1"/>
</dbReference>
<organism evidence="5 6">
    <name type="scientific">Candidatus Ornithomonoglobus merdipullorum</name>
    <dbReference type="NCBI Taxonomy" id="2840895"/>
    <lineage>
        <taxon>Bacteria</taxon>
        <taxon>Bacillati</taxon>
        <taxon>Bacillota</taxon>
        <taxon>Clostridia</taxon>
        <taxon>Candidatus Ornithomonoglobus</taxon>
    </lineage>
</organism>
<comment type="function">
    <text evidence="4">Catalyzes the formation of 4-diphosphocytidyl-2-C-methyl-D-erythritol from CTP and 2-C-methyl-D-erythritol 4-phosphate (MEP).</text>
</comment>
<evidence type="ECO:0000313" key="6">
    <source>
        <dbReference type="Proteomes" id="UP000824109"/>
    </source>
</evidence>
<gene>
    <name evidence="4 5" type="primary">ispD</name>
    <name evidence="5" type="ORF">IAA61_00730</name>
</gene>
<feature type="site" description="Transition state stabilizer" evidence="4">
    <location>
        <position position="14"/>
    </location>
</feature>
<keyword evidence="1 4" id="KW-0808">Transferase</keyword>
<evidence type="ECO:0000256" key="1">
    <source>
        <dbReference type="ARBA" id="ARBA00022679"/>
    </source>
</evidence>
<dbReference type="InterPro" id="IPR034683">
    <property type="entry name" value="IspD/TarI"/>
</dbReference>
<dbReference type="SUPFAM" id="SSF53448">
    <property type="entry name" value="Nucleotide-diphospho-sugar transferases"/>
    <property type="match status" value="1"/>
</dbReference>
<evidence type="ECO:0000256" key="4">
    <source>
        <dbReference type="HAMAP-Rule" id="MF_00108"/>
    </source>
</evidence>
<feature type="site" description="Transition state stabilizer" evidence="4">
    <location>
        <position position="21"/>
    </location>
</feature>
<proteinExistence type="inferred from homology"/>
<evidence type="ECO:0000256" key="3">
    <source>
        <dbReference type="ARBA" id="ARBA00023229"/>
    </source>
</evidence>
<dbReference type="HAMAP" id="MF_00108">
    <property type="entry name" value="IspD"/>
    <property type="match status" value="1"/>
</dbReference>
<name>A0A9D1SE59_9FIRM</name>
<dbReference type="EC" id="2.7.7.60" evidence="4"/>
<dbReference type="Gene3D" id="3.90.550.10">
    <property type="entry name" value="Spore Coat Polysaccharide Biosynthesis Protein SpsA, Chain A"/>
    <property type="match status" value="1"/>
</dbReference>
<keyword evidence="2 4" id="KW-0548">Nucleotidyltransferase</keyword>
<keyword evidence="3 4" id="KW-0414">Isoprene biosynthesis</keyword>
<dbReference type="NCBIfam" id="TIGR00453">
    <property type="entry name" value="ispD"/>
    <property type="match status" value="1"/>
</dbReference>
<comment type="caution">
    <text evidence="5">The sequence shown here is derived from an EMBL/GenBank/DDBJ whole genome shotgun (WGS) entry which is preliminary data.</text>
</comment>
<sequence>MVSAIIAAGGRGRRMGADINKVYLPLRGKEILAHTLSVFQRCKVIDEIVVVTGPDDIEKCCGIIARDGITKAAAVVEGGAERSDSVYTGLSAASGELAVIHDGARCLVTDEEICAVIEDAEKYGAAAVGVPVKDTLKTIDASGRIMGTVDRERTVQIQTPQVFKREEIAELHRRIKAEGVSVTDDCSVFERYGREVHFTMGSYENIKLTTPADITAAERIIDMRKK</sequence>
<comment type="pathway">
    <text evidence="4">Isoprenoid biosynthesis; isopentenyl diphosphate biosynthesis via DXP pathway; isopentenyl diphosphate from 1-deoxy-D-xylulose 5-phosphate: step 2/6.</text>
</comment>
<comment type="similarity">
    <text evidence="4">Belongs to the IspD/TarI cytidylyltransferase family. IspD subfamily.</text>
</comment>
<dbReference type="PANTHER" id="PTHR32125:SF4">
    <property type="entry name" value="2-C-METHYL-D-ERYTHRITOL 4-PHOSPHATE CYTIDYLYLTRANSFERASE, CHLOROPLASTIC"/>
    <property type="match status" value="1"/>
</dbReference>
<evidence type="ECO:0000256" key="2">
    <source>
        <dbReference type="ARBA" id="ARBA00022695"/>
    </source>
</evidence>
<dbReference type="CDD" id="cd02516">
    <property type="entry name" value="CDP-ME_synthetase"/>
    <property type="match status" value="1"/>
</dbReference>
<dbReference type="EMBL" id="DVNB01000009">
    <property type="protein sequence ID" value="HIU56318.1"/>
    <property type="molecule type" value="Genomic_DNA"/>
</dbReference>
<feature type="site" description="Positions MEP for the nucleophilic attack" evidence="4">
    <location>
        <position position="151"/>
    </location>
</feature>
<evidence type="ECO:0000313" key="5">
    <source>
        <dbReference type="EMBL" id="HIU56318.1"/>
    </source>
</evidence>